<reference evidence="1" key="1">
    <citation type="submission" date="2022-07" db="EMBL/GenBank/DDBJ databases">
        <authorList>
            <person name="Macas J."/>
            <person name="Novak P."/>
            <person name="Neumann P."/>
        </authorList>
    </citation>
    <scope>NUCLEOTIDE SEQUENCE</scope>
</reference>
<dbReference type="Gene3D" id="2.30.240.10">
    <property type="entry name" value="At5g01610-like"/>
    <property type="match status" value="1"/>
</dbReference>
<proteinExistence type="predicted"/>
<protein>
    <submittedName>
        <fullName evidence="1">Uncharacterized protein</fullName>
    </submittedName>
</protein>
<keyword evidence="2" id="KW-1185">Reference proteome</keyword>
<dbReference type="OrthoDB" id="755906at2759"/>
<dbReference type="Pfam" id="PF04398">
    <property type="entry name" value="DUF538"/>
    <property type="match status" value="1"/>
</dbReference>
<accession>A0A9P0ZQU0</accession>
<organism evidence="1 2">
    <name type="scientific">Cuscuta europaea</name>
    <name type="common">European dodder</name>
    <dbReference type="NCBI Taxonomy" id="41803"/>
    <lineage>
        <taxon>Eukaryota</taxon>
        <taxon>Viridiplantae</taxon>
        <taxon>Streptophyta</taxon>
        <taxon>Embryophyta</taxon>
        <taxon>Tracheophyta</taxon>
        <taxon>Spermatophyta</taxon>
        <taxon>Magnoliopsida</taxon>
        <taxon>eudicotyledons</taxon>
        <taxon>Gunneridae</taxon>
        <taxon>Pentapetalae</taxon>
        <taxon>asterids</taxon>
        <taxon>lamiids</taxon>
        <taxon>Solanales</taxon>
        <taxon>Convolvulaceae</taxon>
        <taxon>Cuscuteae</taxon>
        <taxon>Cuscuta</taxon>
        <taxon>Cuscuta subgen. Cuscuta</taxon>
    </lineage>
</organism>
<dbReference type="AlphaFoldDB" id="A0A9P0ZQU0"/>
<dbReference type="Proteomes" id="UP001152484">
    <property type="component" value="Unassembled WGS sequence"/>
</dbReference>
<dbReference type="PANTHER" id="PTHR31676">
    <property type="entry name" value="T31J12.3 PROTEIN-RELATED"/>
    <property type="match status" value="1"/>
</dbReference>
<gene>
    <name evidence="1" type="ORF">CEURO_LOCUS19279</name>
</gene>
<comment type="caution">
    <text evidence="1">The sequence shown here is derived from an EMBL/GenBank/DDBJ whole genome shotgun (WGS) entry which is preliminary data.</text>
</comment>
<dbReference type="SUPFAM" id="SSF141562">
    <property type="entry name" value="At5g01610-like"/>
    <property type="match status" value="1"/>
</dbReference>
<dbReference type="EMBL" id="CAMAPE010000054">
    <property type="protein sequence ID" value="CAH9111502.1"/>
    <property type="molecule type" value="Genomic_DNA"/>
</dbReference>
<sequence>MPFLYEFIEKRVPTCVTLSSEFHVKIILSTTMATFLEIRPSFLIIILLFAVGASVWSSEPTVYDILTKYSLPIGLLPDSVTSYTLSDDGAFEVSLKKPCYVQFDYLVYYEKKITGKLSVGSISDLKGIQVKKLFWFNVDAIKVDLPPSGSIYFQVGIINKELDAGQFETVHTCQDKALAACAASPRKIVQPTVVDDLRMLLTE</sequence>
<evidence type="ECO:0000313" key="2">
    <source>
        <dbReference type="Proteomes" id="UP001152484"/>
    </source>
</evidence>
<dbReference type="PANTHER" id="PTHR31676:SF71">
    <property type="entry name" value="EXPRESSED PROTEIN"/>
    <property type="match status" value="1"/>
</dbReference>
<evidence type="ECO:0000313" key="1">
    <source>
        <dbReference type="EMBL" id="CAH9111502.1"/>
    </source>
</evidence>
<name>A0A9P0ZQU0_CUSEU</name>
<dbReference type="InterPro" id="IPR007493">
    <property type="entry name" value="DUF538"/>
</dbReference>
<dbReference type="InterPro" id="IPR036758">
    <property type="entry name" value="At5g01610-like"/>
</dbReference>